<dbReference type="InterPro" id="IPR052241">
    <property type="entry name" value="SLC66/Scramblase_ANY1"/>
</dbReference>
<dbReference type="Pfam" id="PF04193">
    <property type="entry name" value="PQ-loop"/>
    <property type="match status" value="1"/>
</dbReference>
<feature type="transmembrane region" description="Helical" evidence="5">
    <location>
        <begin position="41"/>
        <end position="59"/>
    </location>
</feature>
<feature type="transmembrane region" description="Helical" evidence="5">
    <location>
        <begin position="71"/>
        <end position="95"/>
    </location>
</feature>
<dbReference type="EMBL" id="CP014244">
    <property type="protein sequence ID" value="AMD20762.1"/>
    <property type="molecule type" value="Genomic_DNA"/>
</dbReference>
<dbReference type="InterPro" id="IPR006603">
    <property type="entry name" value="PQ-loop_rpt"/>
</dbReference>
<dbReference type="GeneID" id="28724025"/>
<evidence type="ECO:0000256" key="5">
    <source>
        <dbReference type="SAM" id="Phobius"/>
    </source>
</evidence>
<name>A0A109UZ41_9SACH</name>
<comment type="subcellular location">
    <subcellularLocation>
        <location evidence="1">Membrane</location>
        <topology evidence="1">Multi-pass membrane protein</topology>
    </subcellularLocation>
</comment>
<evidence type="ECO:0000256" key="4">
    <source>
        <dbReference type="ARBA" id="ARBA00023136"/>
    </source>
</evidence>
<evidence type="ECO:0000313" key="6">
    <source>
        <dbReference type="EMBL" id="AMD20762.1"/>
    </source>
</evidence>
<keyword evidence="4 5" id="KW-0472">Membrane</keyword>
<gene>
    <name evidence="6" type="ORF">AW171_hschr42676</name>
</gene>
<feature type="transmembrane region" description="Helical" evidence="5">
    <location>
        <begin position="275"/>
        <end position="296"/>
    </location>
</feature>
<dbReference type="GO" id="GO:0005802">
    <property type="term" value="C:trans-Golgi network"/>
    <property type="evidence" value="ECO:0007669"/>
    <property type="project" value="TreeGrafter"/>
</dbReference>
<evidence type="ECO:0000256" key="2">
    <source>
        <dbReference type="ARBA" id="ARBA00022692"/>
    </source>
</evidence>
<evidence type="ECO:0000256" key="3">
    <source>
        <dbReference type="ARBA" id="ARBA00022989"/>
    </source>
</evidence>
<dbReference type="PANTHER" id="PTHR14856">
    <property type="entry name" value="PQ-LOOP REPEAT-CONTAINING PROTEIN 1-LIKE PROTEIN"/>
    <property type="match status" value="1"/>
</dbReference>
<dbReference type="GO" id="GO:0042147">
    <property type="term" value="P:retrograde transport, endosome to Golgi"/>
    <property type="evidence" value="ECO:0007669"/>
    <property type="project" value="TreeGrafter"/>
</dbReference>
<proteinExistence type="predicted"/>
<keyword evidence="3 5" id="KW-1133">Transmembrane helix</keyword>
<accession>A0A109UZ41</accession>
<dbReference type="GO" id="GO:0005768">
    <property type="term" value="C:endosome"/>
    <property type="evidence" value="ECO:0007669"/>
    <property type="project" value="TreeGrafter"/>
</dbReference>
<reference evidence="6 7" key="1">
    <citation type="submission" date="2016-01" db="EMBL/GenBank/DDBJ databases">
        <title>Genome sequence of the yeast Holleya sinecauda.</title>
        <authorList>
            <person name="Dietrich F.S."/>
        </authorList>
    </citation>
    <scope>NUCLEOTIDE SEQUENCE [LARGE SCALE GENOMIC DNA]</scope>
    <source>
        <strain evidence="6 7">ATCC 58844</strain>
    </source>
</reference>
<keyword evidence="2 5" id="KW-0812">Transmembrane</keyword>
<sequence length="349" mass="40152">MSLGVTGHAILGQAAEAAVEAPSYGSYLPKIDQFYIPQWLTLSFVANNIISFTPLLSYGTTVWSISRSRTALGFSIDICATMLIASILRVSYYLISPYEKALLTQSLCMIFIQTILLYTSLYYRPEEYKFESLKPIEPFSDLLKDTWHEYFPVSMYGSSWKGFIKTADFNTLLGFSEKALLVVVYRFLKFFDASYQRVGGFWQWDDTKRFWKFLLWFFVCQFAGTYVISKVLGWESLTIWMGSIIGSLGLLIESLLPLPQISILHKLQSVQGFKLILLVSWLCGDILKITYLVFGASNISSMFVFFALFQMSLDMYIAFLYVYYKYYFPSKKRVCTSLIEMQEMLPTDA</sequence>
<evidence type="ECO:0000313" key="7">
    <source>
        <dbReference type="Proteomes" id="UP000243052"/>
    </source>
</evidence>
<dbReference type="Proteomes" id="UP000243052">
    <property type="component" value="Chromosome iv"/>
</dbReference>
<dbReference type="OrthoDB" id="292213at2759"/>
<evidence type="ECO:0000256" key="1">
    <source>
        <dbReference type="ARBA" id="ARBA00004141"/>
    </source>
</evidence>
<dbReference type="GO" id="GO:0045332">
    <property type="term" value="P:phospholipid translocation"/>
    <property type="evidence" value="ECO:0007669"/>
    <property type="project" value="TreeGrafter"/>
</dbReference>
<feature type="transmembrane region" description="Helical" evidence="5">
    <location>
        <begin position="302"/>
        <end position="324"/>
    </location>
</feature>
<dbReference type="GO" id="GO:0005829">
    <property type="term" value="C:cytosol"/>
    <property type="evidence" value="ECO:0007669"/>
    <property type="project" value="GOC"/>
</dbReference>
<feature type="transmembrane region" description="Helical" evidence="5">
    <location>
        <begin position="239"/>
        <end position="263"/>
    </location>
</feature>
<keyword evidence="7" id="KW-1185">Reference proteome</keyword>
<dbReference type="RefSeq" id="XP_017987758.1">
    <property type="nucleotide sequence ID" value="XM_018132269.1"/>
</dbReference>
<dbReference type="AlphaFoldDB" id="A0A109UZ41"/>
<protein>
    <submittedName>
        <fullName evidence="6">HDR019Wp</fullName>
    </submittedName>
</protein>
<dbReference type="Gene3D" id="1.20.1280.290">
    <property type="match status" value="1"/>
</dbReference>
<organism evidence="6 7">
    <name type="scientific">Eremothecium sinecaudum</name>
    <dbReference type="NCBI Taxonomy" id="45286"/>
    <lineage>
        <taxon>Eukaryota</taxon>
        <taxon>Fungi</taxon>
        <taxon>Dikarya</taxon>
        <taxon>Ascomycota</taxon>
        <taxon>Saccharomycotina</taxon>
        <taxon>Saccharomycetes</taxon>
        <taxon>Saccharomycetales</taxon>
        <taxon>Saccharomycetaceae</taxon>
        <taxon>Eremothecium</taxon>
    </lineage>
</organism>
<feature type="transmembrane region" description="Helical" evidence="5">
    <location>
        <begin position="101"/>
        <end position="123"/>
    </location>
</feature>
<feature type="transmembrane region" description="Helical" evidence="5">
    <location>
        <begin position="213"/>
        <end position="233"/>
    </location>
</feature>
<dbReference type="PANTHER" id="PTHR14856:SF9">
    <property type="entry name" value="PQ-LOOP REPEAT-CONTAINING PROTEIN 1"/>
    <property type="match status" value="1"/>
</dbReference>
<dbReference type="STRING" id="45286.A0A109UZ41"/>
<dbReference type="GO" id="GO:0016020">
    <property type="term" value="C:membrane"/>
    <property type="evidence" value="ECO:0007669"/>
    <property type="project" value="UniProtKB-SubCell"/>
</dbReference>